<accession>A0A4Z0HU14</accession>
<dbReference type="AlphaFoldDB" id="A0A4Z0HU14"/>
<keyword evidence="4" id="KW-1185">Reference proteome</keyword>
<evidence type="ECO:0000313" key="3">
    <source>
        <dbReference type="EMBL" id="TGB47459.1"/>
    </source>
</evidence>
<protein>
    <submittedName>
        <fullName evidence="3">Uncharacterized protein</fullName>
    </submittedName>
</protein>
<organism evidence="3 4">
    <name type="scientific">Mycolicibacterium peregrinum</name>
    <name type="common">Mycobacterium peregrinum</name>
    <dbReference type="NCBI Taxonomy" id="43304"/>
    <lineage>
        <taxon>Bacteria</taxon>
        <taxon>Bacillati</taxon>
        <taxon>Actinomycetota</taxon>
        <taxon>Actinomycetes</taxon>
        <taxon>Mycobacteriales</taxon>
        <taxon>Mycobacteriaceae</taxon>
        <taxon>Mycolicibacterium</taxon>
    </lineage>
</organism>
<keyword evidence="2" id="KW-0472">Membrane</keyword>
<comment type="caution">
    <text evidence="3">The sequence shown here is derived from an EMBL/GenBank/DDBJ whole genome shotgun (WGS) entry which is preliminary data.</text>
</comment>
<feature type="region of interest" description="Disordered" evidence="1">
    <location>
        <begin position="94"/>
        <end position="120"/>
    </location>
</feature>
<evidence type="ECO:0000256" key="1">
    <source>
        <dbReference type="SAM" id="MobiDB-lite"/>
    </source>
</evidence>
<keyword evidence="2" id="KW-1133">Transmembrane helix</keyword>
<gene>
    <name evidence="3" type="ORF">EJD98_00570</name>
</gene>
<feature type="transmembrane region" description="Helical" evidence="2">
    <location>
        <begin position="68"/>
        <end position="90"/>
    </location>
</feature>
<sequence length="391" mass="40962">MSLPPPPGSFGQQPPMGGGGQPGGAPQPWQQPGGPAGPPPGGPPPWGPQQQWAGGPPPPPSGGGKTKWILGGLAVVLAIALAVVVTVLVVKPDGGGNGPSNAGANGSKSEFASADDTGPVSIITEDPTCAAWMRISQDYADRTNAVNWGARDSSIPATAWTPEQRTMYETVGKATSEAADRTKSLVQQTPHRVMRELFEQFVAYAGAFTDVIPTYTAEQHNLSLTLNSVGLVLANVCASIEHGSAQLAAPSVPLPDPPTSVSPPAEPTVQGRFMMSPNSICPEWDSAVLKFDADTTEWQKIDPNIPAAKWDAGQRATNDAVIPIILENADKIEQLGRQSKNSILEDIAVLSAQYHRAFANALPNYRTADNLLEAVASYGVKSIRWACKAAS</sequence>
<reference evidence="3 4" key="1">
    <citation type="submission" date="2018-12" db="EMBL/GenBank/DDBJ databases">
        <title>Draft genome sequences of Mycolicibacterium peregrinum isolated from a pig with lymphadenitis and from soil on the same Japanese pig farm.</title>
        <authorList>
            <person name="Komatsu T."/>
            <person name="Ohya K."/>
            <person name="Sawai K."/>
            <person name="Odoi J.O."/>
            <person name="Otsu K."/>
            <person name="Ota A."/>
            <person name="Ito T."/>
            <person name="Kawai M."/>
            <person name="Maruyama F."/>
        </authorList>
    </citation>
    <scope>NUCLEOTIDE SEQUENCE [LARGE SCALE GENOMIC DNA]</scope>
    <source>
        <strain evidence="3 4">138</strain>
    </source>
</reference>
<name>A0A4Z0HU14_MYCPR</name>
<feature type="compositionally biased region" description="Low complexity" evidence="1">
    <location>
        <begin position="24"/>
        <end position="33"/>
    </location>
</feature>
<dbReference type="Proteomes" id="UP000297792">
    <property type="component" value="Unassembled WGS sequence"/>
</dbReference>
<proteinExistence type="predicted"/>
<feature type="compositionally biased region" description="Pro residues" evidence="1">
    <location>
        <begin position="35"/>
        <end position="47"/>
    </location>
</feature>
<keyword evidence="2" id="KW-0812">Transmembrane</keyword>
<dbReference type="EMBL" id="RWKA01000001">
    <property type="protein sequence ID" value="TGB47459.1"/>
    <property type="molecule type" value="Genomic_DNA"/>
</dbReference>
<evidence type="ECO:0000256" key="2">
    <source>
        <dbReference type="SAM" id="Phobius"/>
    </source>
</evidence>
<evidence type="ECO:0000313" key="4">
    <source>
        <dbReference type="Proteomes" id="UP000297792"/>
    </source>
</evidence>
<feature type="region of interest" description="Disordered" evidence="1">
    <location>
        <begin position="1"/>
        <end position="65"/>
    </location>
</feature>